<evidence type="ECO:0000256" key="3">
    <source>
        <dbReference type="ARBA" id="ARBA00022771"/>
    </source>
</evidence>
<keyword evidence="9" id="KW-1185">Reference proteome</keyword>
<reference evidence="10" key="1">
    <citation type="submission" date="2025-08" db="UniProtKB">
        <authorList>
            <consortium name="RefSeq"/>
        </authorList>
    </citation>
    <scope>IDENTIFICATION</scope>
    <source>
        <tissue evidence="10">Tentacle</tissue>
    </source>
</reference>
<feature type="compositionally biased region" description="Polar residues" evidence="7">
    <location>
        <begin position="158"/>
        <end position="168"/>
    </location>
</feature>
<accession>A0A6P8I3U6</accession>
<dbReference type="InterPro" id="IPR027806">
    <property type="entry name" value="HARBI1_dom"/>
</dbReference>
<evidence type="ECO:0000256" key="5">
    <source>
        <dbReference type="ARBA" id="ARBA00023125"/>
    </source>
</evidence>
<name>A0A6P8I3U6_ACTTE</name>
<dbReference type="PROSITE" id="PS50950">
    <property type="entry name" value="ZF_THAP"/>
    <property type="match status" value="1"/>
</dbReference>
<dbReference type="GO" id="GO:0008270">
    <property type="term" value="F:zinc ion binding"/>
    <property type="evidence" value="ECO:0007669"/>
    <property type="project" value="UniProtKB-KW"/>
</dbReference>
<dbReference type="GO" id="GO:0003677">
    <property type="term" value="F:DNA binding"/>
    <property type="evidence" value="ECO:0007669"/>
    <property type="project" value="UniProtKB-UniRule"/>
</dbReference>
<dbReference type="AlphaFoldDB" id="A0A6P8I3U6"/>
<organism evidence="9 10">
    <name type="scientific">Actinia tenebrosa</name>
    <name type="common">Australian red waratah sea anemone</name>
    <dbReference type="NCBI Taxonomy" id="6105"/>
    <lineage>
        <taxon>Eukaryota</taxon>
        <taxon>Metazoa</taxon>
        <taxon>Cnidaria</taxon>
        <taxon>Anthozoa</taxon>
        <taxon>Hexacorallia</taxon>
        <taxon>Actiniaria</taxon>
        <taxon>Actiniidae</taxon>
        <taxon>Actinia</taxon>
    </lineage>
</organism>
<feature type="domain" description="THAP-type" evidence="8">
    <location>
        <begin position="1"/>
        <end position="102"/>
    </location>
</feature>
<dbReference type="Pfam" id="PF05485">
    <property type="entry name" value="THAP"/>
    <property type="match status" value="1"/>
</dbReference>
<evidence type="ECO:0000256" key="1">
    <source>
        <dbReference type="ARBA" id="ARBA00001968"/>
    </source>
</evidence>
<protein>
    <submittedName>
        <fullName evidence="10">Uncharacterized protein LOC116297954</fullName>
    </submittedName>
</protein>
<evidence type="ECO:0000313" key="9">
    <source>
        <dbReference type="Proteomes" id="UP000515163"/>
    </source>
</evidence>
<gene>
    <name evidence="10" type="primary">LOC116297954</name>
</gene>
<dbReference type="Proteomes" id="UP000515163">
    <property type="component" value="Unplaced"/>
</dbReference>
<dbReference type="InterPro" id="IPR006612">
    <property type="entry name" value="THAP_Znf"/>
</dbReference>
<sequence>MRICAFQHCSSSTYHIQKWKTKECDVHLGIKHEQCDCKPPFALFPFPTAKSDAETRRDWIRAVNRKDAKTGKNWQPNFDSRVCSYHFVDGKPSEAHPSPSINLIRAAATGGTSSYHFVPKRKRALSHKSRGFVPKKAKLSNDTTYDPIMNEEQDKQDNSVPNDSTAIPTILNNNDHDYGLPPLTIKCSCRKDCNCTGCLIKDLEIASLKDKIDKAYLVINDIKKQNKMRGPATDRFTETDGKVNVYTGLPNKACFDSLCKHLQKKSANIRYWRGTQKVIVTKFKRLYKRKPSKVGKRGPQRKLTVKDEVLLTLMKLKLGLPTELLADLFLISTGLVSQIFNTWIKFLAKQQRPIIHWPDRETIKQMLPRSLRGYPNLCCTIDCSEIFIERPRDLETQALTWSDIKKHNTIKFLCCLTLTDTNDVIKEIYNAVNLDNYSVKQYEGTVHGTVHT</sequence>
<keyword evidence="4" id="KW-0862">Zinc</keyword>
<dbReference type="Pfam" id="PF13359">
    <property type="entry name" value="DDE_Tnp_4"/>
    <property type="match status" value="1"/>
</dbReference>
<comment type="cofactor">
    <cofactor evidence="1">
        <name>a divalent metal cation</name>
        <dbReference type="ChEBI" id="CHEBI:60240"/>
    </cofactor>
</comment>
<evidence type="ECO:0000313" key="10">
    <source>
        <dbReference type="RefSeq" id="XP_031562136.1"/>
    </source>
</evidence>
<evidence type="ECO:0000256" key="2">
    <source>
        <dbReference type="ARBA" id="ARBA00022723"/>
    </source>
</evidence>
<dbReference type="InterPro" id="IPR027805">
    <property type="entry name" value="Transposase_HTH_dom"/>
</dbReference>
<evidence type="ECO:0000256" key="7">
    <source>
        <dbReference type="SAM" id="MobiDB-lite"/>
    </source>
</evidence>
<evidence type="ECO:0000259" key="8">
    <source>
        <dbReference type="PROSITE" id="PS50950"/>
    </source>
</evidence>
<dbReference type="KEGG" id="aten:116297954"/>
<dbReference type="Pfam" id="PF13613">
    <property type="entry name" value="HTH_Tnp_4"/>
    <property type="match status" value="1"/>
</dbReference>
<proteinExistence type="predicted"/>
<dbReference type="OrthoDB" id="5968420at2759"/>
<dbReference type="RefSeq" id="XP_031562136.1">
    <property type="nucleotide sequence ID" value="XM_031706276.1"/>
</dbReference>
<dbReference type="PANTHER" id="PTHR23080:SF63">
    <property type="entry name" value="TICK TRANSPOSON"/>
    <property type="match status" value="1"/>
</dbReference>
<dbReference type="InParanoid" id="A0A6P8I3U6"/>
<keyword evidence="3 6" id="KW-0863">Zinc-finger</keyword>
<feature type="region of interest" description="Disordered" evidence="7">
    <location>
        <begin position="142"/>
        <end position="168"/>
    </location>
</feature>
<keyword evidence="2" id="KW-0479">Metal-binding</keyword>
<evidence type="ECO:0000256" key="6">
    <source>
        <dbReference type="PROSITE-ProRule" id="PRU00309"/>
    </source>
</evidence>
<evidence type="ECO:0000256" key="4">
    <source>
        <dbReference type="ARBA" id="ARBA00022833"/>
    </source>
</evidence>
<keyword evidence="5 6" id="KW-0238">DNA-binding</keyword>
<dbReference type="GeneID" id="116297954"/>
<dbReference type="SMART" id="SM00980">
    <property type="entry name" value="THAP"/>
    <property type="match status" value="1"/>
</dbReference>
<dbReference type="PANTHER" id="PTHR23080">
    <property type="entry name" value="THAP DOMAIN PROTEIN"/>
    <property type="match status" value="1"/>
</dbReference>